<evidence type="ECO:0000259" key="3">
    <source>
        <dbReference type="Pfam" id="PF02906"/>
    </source>
</evidence>
<dbReference type="PANTHER" id="PTHR11615">
    <property type="entry name" value="NITRATE, FORMATE, IRON DEHYDROGENASE"/>
    <property type="match status" value="1"/>
</dbReference>
<dbReference type="Proteomes" id="UP000887566">
    <property type="component" value="Unplaced"/>
</dbReference>
<evidence type="ECO:0000313" key="4">
    <source>
        <dbReference type="Proteomes" id="UP000887566"/>
    </source>
</evidence>
<sequence length="495" mass="53657">MSEGFSGVVRLSDIDDFIAPSQNCIIPMTALPTSSKGGIKLGDVGNDAEAPLVSIKTNKAASSTLASRQKKSVKITLNDCLACSGCVTTAEAVLIEQQSGDQLIQALAAHRAASLCDRRIAVVTVSPQSLSSIAASRRLSLTEAAQLIIAFFKQAGADYVMDSSFARTFSLLATFQEFLDVRQSTENADDSSKRPIFASACPGWICYAEKTHGQLLVPYLSKVRSPQAISGALIKNYLAKLKGVDASKIYHATVMPCFDKKLEASRDDFLVPGTDVREVDCVISTVELSELLDKAGAIDTLAQTPSLDWANERWLSLVDSEGNVIGHGGGHSGGYADYVMYRAIRDLFHLTLDQVSISKIQRNQDFEETTVSFGDKVLLRIAKAYGFRNIQNVVQKLKRGKCNYDFVEVMACPGGCTNGGGQIRAETVQQRAATLGSVNELYDSIPVVDPQMHQDAQAVGADWLGSLQSDIAHTLLFTCYHPVNKTILQQQTIKW</sequence>
<evidence type="ECO:0000256" key="1">
    <source>
        <dbReference type="ARBA" id="ARBA00006596"/>
    </source>
</evidence>
<comment type="function">
    <text evidence="2">Component of the cytosolic iron-sulfur (Fe/S) protein assembly machinery. Required for maturation of extramitochondrial Fe/S proteins.</text>
</comment>
<dbReference type="WBParaSite" id="PSAMB.scaffold147size72779.g2613.t1">
    <property type="protein sequence ID" value="PSAMB.scaffold147size72779.g2613.t1"/>
    <property type="gene ID" value="PSAMB.scaffold147size72779.g2613"/>
</dbReference>
<dbReference type="Pfam" id="PF02906">
    <property type="entry name" value="Fe_hyd_lg_C"/>
    <property type="match status" value="1"/>
</dbReference>
<feature type="domain" description="Iron hydrogenase large subunit C-terminal" evidence="3">
    <location>
        <begin position="121"/>
        <end position="420"/>
    </location>
</feature>
<accession>A0A914V2U5</accession>
<reference evidence="5" key="1">
    <citation type="submission" date="2022-11" db="UniProtKB">
        <authorList>
            <consortium name="WormBaseParasite"/>
        </authorList>
    </citation>
    <scope>IDENTIFICATION</scope>
</reference>
<comment type="similarity">
    <text evidence="1">Belongs to the NARF family.</text>
</comment>
<dbReference type="InterPro" id="IPR009016">
    <property type="entry name" value="Fe_hydrogenase"/>
</dbReference>
<organism evidence="4 5">
    <name type="scientific">Plectus sambesii</name>
    <dbReference type="NCBI Taxonomy" id="2011161"/>
    <lineage>
        <taxon>Eukaryota</taxon>
        <taxon>Metazoa</taxon>
        <taxon>Ecdysozoa</taxon>
        <taxon>Nematoda</taxon>
        <taxon>Chromadorea</taxon>
        <taxon>Plectida</taxon>
        <taxon>Plectina</taxon>
        <taxon>Plectoidea</taxon>
        <taxon>Plectidae</taxon>
        <taxon>Plectus</taxon>
    </lineage>
</organism>
<dbReference type="Gene3D" id="3.40.50.1780">
    <property type="match status" value="1"/>
</dbReference>
<dbReference type="SUPFAM" id="SSF53920">
    <property type="entry name" value="Fe-only hydrogenase"/>
    <property type="match status" value="1"/>
</dbReference>
<dbReference type="InterPro" id="IPR050340">
    <property type="entry name" value="Cytosolic_Fe-S_CAF"/>
</dbReference>
<name>A0A914V2U5_9BILA</name>
<evidence type="ECO:0000256" key="2">
    <source>
        <dbReference type="ARBA" id="ARBA00025700"/>
    </source>
</evidence>
<dbReference type="Gene3D" id="3.40.950.10">
    <property type="entry name" value="Fe-only Hydrogenase (Larger Subunit), Chain L, domain 3"/>
    <property type="match status" value="1"/>
</dbReference>
<keyword evidence="4" id="KW-1185">Reference proteome</keyword>
<evidence type="ECO:0000313" key="5">
    <source>
        <dbReference type="WBParaSite" id="PSAMB.scaffold147size72779.g2613.t1"/>
    </source>
</evidence>
<proteinExistence type="inferred from homology"/>
<dbReference type="AlphaFoldDB" id="A0A914V2U5"/>
<dbReference type="InterPro" id="IPR004108">
    <property type="entry name" value="Fe_hydrogenase_lsu_C"/>
</dbReference>
<protein>
    <submittedName>
        <fullName evidence="5">Iron hydrogenase large subunit C-terminal domain-containing protein</fullName>
    </submittedName>
</protein>